<dbReference type="STRING" id="55802.TBCH5v1_0077"/>
<dbReference type="Pfam" id="PF01177">
    <property type="entry name" value="Asp_Glu_race"/>
    <property type="match status" value="1"/>
</dbReference>
<name>A0A0S1X8F5_THEBA</name>
<dbReference type="PATRIC" id="fig|55802.8.peg.76"/>
<organism evidence="1 2">
    <name type="scientific">Thermococcus barophilus</name>
    <dbReference type="NCBI Taxonomy" id="55802"/>
    <lineage>
        <taxon>Archaea</taxon>
        <taxon>Methanobacteriati</taxon>
        <taxon>Methanobacteriota</taxon>
        <taxon>Thermococci</taxon>
        <taxon>Thermococcales</taxon>
        <taxon>Thermococcaceae</taxon>
        <taxon>Thermococcus</taxon>
    </lineage>
</organism>
<dbReference type="EMBL" id="CP013050">
    <property type="protein sequence ID" value="ALM74057.1"/>
    <property type="molecule type" value="Genomic_DNA"/>
</dbReference>
<dbReference type="Proteomes" id="UP000066042">
    <property type="component" value="Chromosome"/>
</dbReference>
<reference evidence="1 2" key="1">
    <citation type="journal article" date="2016" name="Genome Announc.">
        <title>Complete genome sequence of the hyperthermophilic and piezophilic archaeon Thermococcus barophilus Ch5, capable of growth at the expense of hydrogenogenesis from carbon monoxide and formate.</title>
        <authorList>
            <person name="Oger P."/>
            <person name="Sokolova T.G."/>
            <person name="Kozhevnikova D.A."/>
            <person name="Taranov E.A."/>
            <person name="Vannier P."/>
            <person name="Lee H.S."/>
            <person name="Kwon K.K."/>
            <person name="Kang S.G."/>
            <person name="Lee J.H."/>
            <person name="Bonch-Osmolovskaya E.A."/>
            <person name="Lebedinsky A.V."/>
        </authorList>
    </citation>
    <scope>NUCLEOTIDE SEQUENCE [LARGE SCALE GENOMIC DNA]</scope>
    <source>
        <strain evidence="2">Ch5</strain>
    </source>
</reference>
<sequence length="243" mass="26319">MDKFSHCLSTLVTVGMKNYTIGLIRVLTLKNLELLNLHGKLLEAAFPELKVITKCIEDQPHGIYDRKSEEIAKPKILRLVREFENIGVDAIIISCAADPAVKEARREVNVPVIGAGSAAASLALAKGRKIGVLNLTEETPEVIKEILGENLVAEEHPEGVRNTLDLMTEEGKTAAIEAAKRLKEKGAEVIVLGCTGMSTIKIAPVLEEAVKIPVVDPVLASGAVALYVLRSRDIWGELNENKS</sequence>
<evidence type="ECO:0000313" key="2">
    <source>
        <dbReference type="Proteomes" id="UP000066042"/>
    </source>
</evidence>
<dbReference type="GO" id="GO:0036348">
    <property type="term" value="F:hydantoin racemase activity"/>
    <property type="evidence" value="ECO:0007669"/>
    <property type="project" value="UniProtKB-EC"/>
</dbReference>
<accession>A0A0S1X8F5</accession>
<dbReference type="PANTHER" id="PTHR28047:SF5">
    <property type="entry name" value="PROTEIN DCG1"/>
    <property type="match status" value="1"/>
</dbReference>
<dbReference type="Gene3D" id="3.40.50.1860">
    <property type="match status" value="2"/>
</dbReference>
<dbReference type="PANTHER" id="PTHR28047">
    <property type="entry name" value="PROTEIN DCG1"/>
    <property type="match status" value="1"/>
</dbReference>
<dbReference type="InterPro" id="IPR052186">
    <property type="entry name" value="Hydantoin_racemase-like"/>
</dbReference>
<evidence type="ECO:0000313" key="1">
    <source>
        <dbReference type="EMBL" id="ALM74057.1"/>
    </source>
</evidence>
<dbReference type="AlphaFoldDB" id="A0A0S1X8F5"/>
<dbReference type="GO" id="GO:0047661">
    <property type="term" value="F:amino-acid racemase activity"/>
    <property type="evidence" value="ECO:0007669"/>
    <property type="project" value="InterPro"/>
</dbReference>
<gene>
    <name evidence="1" type="ORF">TBCH5v1_0077</name>
</gene>
<keyword evidence="1" id="KW-0413">Isomerase</keyword>
<dbReference type="EC" id="5.1.99.5" evidence="1"/>
<dbReference type="InterPro" id="IPR036206">
    <property type="entry name" value="ThiamineP_synth_sf"/>
</dbReference>
<dbReference type="InterPro" id="IPR001920">
    <property type="entry name" value="Asp/Glu_race"/>
</dbReference>
<proteinExistence type="predicted"/>
<dbReference type="InterPro" id="IPR015942">
    <property type="entry name" value="Asp/Glu/hydantoin_racemase"/>
</dbReference>
<dbReference type="SUPFAM" id="SSF51391">
    <property type="entry name" value="Thiamin phosphate synthase"/>
    <property type="match status" value="1"/>
</dbReference>
<protein>
    <submittedName>
        <fullName evidence="1">Hydantoin racemase</fullName>
        <ecNumber evidence="1">5.1.99.5</ecNumber>
    </submittedName>
</protein>